<evidence type="ECO:0000313" key="2">
    <source>
        <dbReference type="Proteomes" id="UP000440578"/>
    </source>
</evidence>
<organism evidence="1 2">
    <name type="scientific">Amphibalanus amphitrite</name>
    <name type="common">Striped barnacle</name>
    <name type="synonym">Balanus amphitrite</name>
    <dbReference type="NCBI Taxonomy" id="1232801"/>
    <lineage>
        <taxon>Eukaryota</taxon>
        <taxon>Metazoa</taxon>
        <taxon>Ecdysozoa</taxon>
        <taxon>Arthropoda</taxon>
        <taxon>Crustacea</taxon>
        <taxon>Multicrustacea</taxon>
        <taxon>Cirripedia</taxon>
        <taxon>Thoracica</taxon>
        <taxon>Thoracicalcarea</taxon>
        <taxon>Balanomorpha</taxon>
        <taxon>Balanoidea</taxon>
        <taxon>Balanidae</taxon>
        <taxon>Amphibalaninae</taxon>
        <taxon>Amphibalanus</taxon>
    </lineage>
</organism>
<protein>
    <submittedName>
        <fullName evidence="1">Uncharacterized protein</fullName>
    </submittedName>
</protein>
<evidence type="ECO:0000313" key="1">
    <source>
        <dbReference type="EMBL" id="KAF0286694.1"/>
    </source>
</evidence>
<sequence>MVGVALAFVLRSGVAVRYVTFWRDEDDVRFISAGIFFNHVKDIIQLLVLCLLLVQLARIDAQFFTDTGTMKVMPRVRRTQQMPVGDDESDVD</sequence>
<accession>A0A6A4V541</accession>
<dbReference type="Proteomes" id="UP000440578">
    <property type="component" value="Unassembled WGS sequence"/>
</dbReference>
<name>A0A6A4V541_AMPAM</name>
<gene>
    <name evidence="1" type="ORF">FJT64_014814</name>
</gene>
<comment type="caution">
    <text evidence="1">The sequence shown here is derived from an EMBL/GenBank/DDBJ whole genome shotgun (WGS) entry which is preliminary data.</text>
</comment>
<proteinExistence type="predicted"/>
<dbReference type="AlphaFoldDB" id="A0A6A4V541"/>
<dbReference type="EMBL" id="VIIS01002235">
    <property type="protein sequence ID" value="KAF0286694.1"/>
    <property type="molecule type" value="Genomic_DNA"/>
</dbReference>
<keyword evidence="2" id="KW-1185">Reference proteome</keyword>
<reference evidence="1 2" key="1">
    <citation type="submission" date="2019-07" db="EMBL/GenBank/DDBJ databases">
        <title>Draft genome assembly of a fouling barnacle, Amphibalanus amphitrite (Darwin, 1854): The first reference genome for Thecostraca.</title>
        <authorList>
            <person name="Kim W."/>
        </authorList>
    </citation>
    <scope>NUCLEOTIDE SEQUENCE [LARGE SCALE GENOMIC DNA]</scope>
    <source>
        <strain evidence="1">SNU_AA5</strain>
        <tissue evidence="1">Soma without cirri and trophi</tissue>
    </source>
</reference>